<accession>A0ABP7Y6T9</accession>
<protein>
    <submittedName>
        <fullName evidence="1">Uncharacterized protein</fullName>
    </submittedName>
</protein>
<dbReference type="RefSeq" id="WP_345017947.1">
    <property type="nucleotide sequence ID" value="NZ_BAABDO010000009.1"/>
</dbReference>
<gene>
    <name evidence="1" type="ORF">GCM10022416_10670</name>
</gene>
<evidence type="ECO:0000313" key="2">
    <source>
        <dbReference type="Proteomes" id="UP001500266"/>
    </source>
</evidence>
<organism evidence="1 2">
    <name type="scientific">Actinomadura keratinilytica</name>
    <dbReference type="NCBI Taxonomy" id="547461"/>
    <lineage>
        <taxon>Bacteria</taxon>
        <taxon>Bacillati</taxon>
        <taxon>Actinomycetota</taxon>
        <taxon>Actinomycetes</taxon>
        <taxon>Streptosporangiales</taxon>
        <taxon>Thermomonosporaceae</taxon>
        <taxon>Actinomadura</taxon>
    </lineage>
</organism>
<evidence type="ECO:0000313" key="1">
    <source>
        <dbReference type="EMBL" id="GAA4131682.1"/>
    </source>
</evidence>
<dbReference type="EMBL" id="BAABDO010000009">
    <property type="protein sequence ID" value="GAA4131682.1"/>
    <property type="molecule type" value="Genomic_DNA"/>
</dbReference>
<dbReference type="Proteomes" id="UP001500266">
    <property type="component" value="Unassembled WGS sequence"/>
</dbReference>
<sequence>MTRGRAFGRDRVRSAAGVLPVEKATRRMACGQVAGVKTWGRTAAWVDVLTPVPRRRPFRVGGPGVPAPRRR</sequence>
<name>A0ABP7Y6T9_9ACTN</name>
<keyword evidence="2" id="KW-1185">Reference proteome</keyword>
<comment type="caution">
    <text evidence="1">The sequence shown here is derived from an EMBL/GenBank/DDBJ whole genome shotgun (WGS) entry which is preliminary data.</text>
</comment>
<proteinExistence type="predicted"/>
<reference evidence="2" key="1">
    <citation type="journal article" date="2019" name="Int. J. Syst. Evol. Microbiol.">
        <title>The Global Catalogue of Microorganisms (GCM) 10K type strain sequencing project: providing services to taxonomists for standard genome sequencing and annotation.</title>
        <authorList>
            <consortium name="The Broad Institute Genomics Platform"/>
            <consortium name="The Broad Institute Genome Sequencing Center for Infectious Disease"/>
            <person name="Wu L."/>
            <person name="Ma J."/>
        </authorList>
    </citation>
    <scope>NUCLEOTIDE SEQUENCE [LARGE SCALE GENOMIC DNA]</scope>
    <source>
        <strain evidence="2">JCM 17316</strain>
    </source>
</reference>